<evidence type="ECO:0000256" key="1">
    <source>
        <dbReference type="SAM" id="MobiDB-lite"/>
    </source>
</evidence>
<organism evidence="2 3">
    <name type="scientific">Actinoalloteichus fjordicus</name>
    <dbReference type="NCBI Taxonomy" id="1612552"/>
    <lineage>
        <taxon>Bacteria</taxon>
        <taxon>Bacillati</taxon>
        <taxon>Actinomycetota</taxon>
        <taxon>Actinomycetes</taxon>
        <taxon>Pseudonocardiales</taxon>
        <taxon>Pseudonocardiaceae</taxon>
        <taxon>Actinoalloteichus</taxon>
    </lineage>
</organism>
<protein>
    <submittedName>
        <fullName evidence="2">Uncharacterized protein</fullName>
    </submittedName>
</protein>
<dbReference type="EMBL" id="CP016076">
    <property type="protein sequence ID" value="APU14811.1"/>
    <property type="molecule type" value="Genomic_DNA"/>
</dbReference>
<evidence type="ECO:0000313" key="2">
    <source>
        <dbReference type="EMBL" id="APU14811.1"/>
    </source>
</evidence>
<gene>
    <name evidence="2" type="ORF">UA74_13765</name>
</gene>
<feature type="region of interest" description="Disordered" evidence="1">
    <location>
        <begin position="56"/>
        <end position="83"/>
    </location>
</feature>
<name>A0AAC9PSG3_9PSEU</name>
<dbReference type="KEGG" id="acad:UA74_13765"/>
<reference evidence="3" key="1">
    <citation type="submission" date="2016-06" db="EMBL/GenBank/DDBJ databases">
        <title>Complete genome sequence of Actinoalloteichus fjordicus DSM 46855 (=ADI127-17), type strain of the new species Actinoalloteichus fjordicus.</title>
        <authorList>
            <person name="Ruckert C."/>
            <person name="Nouioui I."/>
            <person name="Willmese J."/>
            <person name="van Wezel G."/>
            <person name="Klenk H.-P."/>
            <person name="Kalinowski J."/>
            <person name="Zotchev S.B."/>
        </authorList>
    </citation>
    <scope>NUCLEOTIDE SEQUENCE [LARGE SCALE GENOMIC DNA]</scope>
    <source>
        <strain evidence="3">ADI127-7</strain>
    </source>
</reference>
<evidence type="ECO:0000313" key="3">
    <source>
        <dbReference type="Proteomes" id="UP000185511"/>
    </source>
</evidence>
<sequence>MLFVTYGCHPDDTEADPVLSHEHNEIALIPVAEVGGVRMAEGYQLSISTRAARLHTPTRWPRLGGRNRGSEPATARSPESRWARSCAARRSAIGLAGTAPTHPAVLRGEG</sequence>
<keyword evidence="3" id="KW-1185">Reference proteome</keyword>
<dbReference type="Proteomes" id="UP000185511">
    <property type="component" value="Chromosome"/>
</dbReference>
<accession>A0AAC9PSG3</accession>
<proteinExistence type="predicted"/>
<dbReference type="AlphaFoldDB" id="A0AAC9PSG3"/>